<evidence type="ECO:0000256" key="1">
    <source>
        <dbReference type="ARBA" id="ARBA00022574"/>
    </source>
</evidence>
<feature type="compositionally biased region" description="Basic residues" evidence="4">
    <location>
        <begin position="404"/>
        <end position="416"/>
    </location>
</feature>
<proteinExistence type="predicted"/>
<protein>
    <submittedName>
        <fullName evidence="6">WD repeat-containing protein 18</fullName>
    </submittedName>
</protein>
<dbReference type="InterPro" id="IPR036322">
    <property type="entry name" value="WD40_repeat_dom_sf"/>
</dbReference>
<evidence type="ECO:0000256" key="2">
    <source>
        <dbReference type="ARBA" id="ARBA00022737"/>
    </source>
</evidence>
<sequence>MASKSQELLLLSATSSDPFTTLIVNPLTGGSYWSYKGAELQNGVSGLVEPLGRRGDFLLIAIHEKPLLHVVSVHGKNKFHVKTVLSGPIRCLVSHPEGTYIFAAIGLQIFTWMAFSGELLSVVDAHYQNISTMKISCDGSFLVTGSEDGHVHVYSIIDLVCEPEHKTVKVEPIFKWNAHSLAVTDLHITAGNNPRVISVSLDHTAVFYSFTQKQLFHRISSDRPLHACAMDPSETRLFLGTDQGQVAMVNLYTQCQPREQMITTNGGSLSELKVLENHKAPISKLAVNAEGSLLVSSDIEGNYAIIDIRSLQCLKLNSIRSKVHTLRFIENWPSLSEANYKAPKFVPSVLQKQKGTSLLVSIPLIASERTEKDDSSNAVETVVDQLISRLRNNDDKQQPTVSIKKSKLKKRKRKTSKNTDDSADISMSSSSTENLESLKKEIIKLKQVNQSLYDYAANIILKS</sequence>
<dbReference type="AlphaFoldDB" id="A0A914CMH0"/>
<evidence type="ECO:0000256" key="3">
    <source>
        <dbReference type="PROSITE-ProRule" id="PRU00221"/>
    </source>
</evidence>
<dbReference type="PANTHER" id="PTHR18763">
    <property type="entry name" value="WD-REPEAT PROTEIN 18"/>
    <property type="match status" value="1"/>
</dbReference>
<organism evidence="5 6">
    <name type="scientific">Acrobeloides nanus</name>
    <dbReference type="NCBI Taxonomy" id="290746"/>
    <lineage>
        <taxon>Eukaryota</taxon>
        <taxon>Metazoa</taxon>
        <taxon>Ecdysozoa</taxon>
        <taxon>Nematoda</taxon>
        <taxon>Chromadorea</taxon>
        <taxon>Rhabditida</taxon>
        <taxon>Tylenchina</taxon>
        <taxon>Cephalobomorpha</taxon>
        <taxon>Cephaloboidea</taxon>
        <taxon>Cephalobidae</taxon>
        <taxon>Acrobeloides</taxon>
    </lineage>
</organism>
<keyword evidence="5" id="KW-1185">Reference proteome</keyword>
<reference evidence="6" key="1">
    <citation type="submission" date="2022-11" db="UniProtKB">
        <authorList>
            <consortium name="WormBaseParasite"/>
        </authorList>
    </citation>
    <scope>IDENTIFICATION</scope>
</reference>
<dbReference type="PROSITE" id="PS50082">
    <property type="entry name" value="WD_REPEATS_2"/>
    <property type="match status" value="1"/>
</dbReference>
<dbReference type="InterPro" id="IPR015943">
    <property type="entry name" value="WD40/YVTN_repeat-like_dom_sf"/>
</dbReference>
<name>A0A914CMH0_9BILA</name>
<keyword evidence="1 3" id="KW-0853">WD repeat</keyword>
<evidence type="ECO:0000313" key="6">
    <source>
        <dbReference type="WBParaSite" id="ACRNAN_scaffold11930.g7810.t1"/>
    </source>
</evidence>
<evidence type="ECO:0000256" key="4">
    <source>
        <dbReference type="SAM" id="MobiDB-lite"/>
    </source>
</evidence>
<dbReference type="InterPro" id="IPR045227">
    <property type="entry name" value="WDR18/Ipi3/RID3"/>
</dbReference>
<dbReference type="SMART" id="SM00320">
    <property type="entry name" value="WD40"/>
    <property type="match status" value="4"/>
</dbReference>
<dbReference type="GO" id="GO:0120330">
    <property type="term" value="C:rixosome complex"/>
    <property type="evidence" value="ECO:0007669"/>
    <property type="project" value="TreeGrafter"/>
</dbReference>
<dbReference type="InterPro" id="IPR001680">
    <property type="entry name" value="WD40_rpt"/>
</dbReference>
<dbReference type="GO" id="GO:0006261">
    <property type="term" value="P:DNA-templated DNA replication"/>
    <property type="evidence" value="ECO:0007669"/>
    <property type="project" value="TreeGrafter"/>
</dbReference>
<dbReference type="Pfam" id="PF00400">
    <property type="entry name" value="WD40"/>
    <property type="match status" value="1"/>
</dbReference>
<dbReference type="Gene3D" id="2.130.10.10">
    <property type="entry name" value="YVTN repeat-like/Quinoprotein amine dehydrogenase"/>
    <property type="match status" value="2"/>
</dbReference>
<dbReference type="SUPFAM" id="SSF50978">
    <property type="entry name" value="WD40 repeat-like"/>
    <property type="match status" value="1"/>
</dbReference>
<dbReference type="GO" id="GO:0005656">
    <property type="term" value="C:nuclear pre-replicative complex"/>
    <property type="evidence" value="ECO:0007669"/>
    <property type="project" value="TreeGrafter"/>
</dbReference>
<dbReference type="PANTHER" id="PTHR18763:SF0">
    <property type="entry name" value="WD REPEAT-CONTAINING PROTEIN 18"/>
    <property type="match status" value="1"/>
</dbReference>
<evidence type="ECO:0000313" key="5">
    <source>
        <dbReference type="Proteomes" id="UP000887540"/>
    </source>
</evidence>
<accession>A0A914CMH0</accession>
<dbReference type="PROSITE" id="PS50294">
    <property type="entry name" value="WD_REPEATS_REGION"/>
    <property type="match status" value="1"/>
</dbReference>
<feature type="repeat" description="WD" evidence="3">
    <location>
        <begin position="123"/>
        <end position="156"/>
    </location>
</feature>
<dbReference type="Proteomes" id="UP000887540">
    <property type="component" value="Unplaced"/>
</dbReference>
<feature type="region of interest" description="Disordered" evidence="4">
    <location>
        <begin position="394"/>
        <end position="430"/>
    </location>
</feature>
<dbReference type="GO" id="GO:0006364">
    <property type="term" value="P:rRNA processing"/>
    <property type="evidence" value="ECO:0007669"/>
    <property type="project" value="TreeGrafter"/>
</dbReference>
<keyword evidence="2" id="KW-0677">Repeat</keyword>
<dbReference type="WBParaSite" id="ACRNAN_scaffold11930.g7810.t1">
    <property type="protein sequence ID" value="ACRNAN_scaffold11930.g7810.t1"/>
    <property type="gene ID" value="ACRNAN_scaffold11930.g7810"/>
</dbReference>